<keyword evidence="8" id="KW-1185">Reference proteome</keyword>
<dbReference type="PATRIC" id="fig|1449976.3.peg.6739"/>
<feature type="transmembrane region" description="Helical" evidence="5">
    <location>
        <begin position="305"/>
        <end position="325"/>
    </location>
</feature>
<dbReference type="Proteomes" id="UP000019225">
    <property type="component" value="Chromosome"/>
</dbReference>
<sequence length="420" mass="41542">MTINRVNRPAAMVHPAQRRVLSVLVCTQVFGAAGVGLGVAVAVLVTTSLSESTVVGGLGATATALGAAGLALVVATLSTRYGRRRALLVAYATGAFGGAVAALAVQLRSWPLLLAALVPFGGGTSATLAARFAATDLAAPAHRAATLSTVVWSTTLGAVAGPNLVEPATRFAGDGGPFLLAAAVFALAAAGIALGLRADPLMPVGTVPAAIGDSCCGVTGSTIPAEPVRWSMLRVLSPSARLALLGVTLCNTAMVGMMSMTPVQMQHTGSSLTVVGVVISLHVAAMYAGSPLFGWLADRLGRMPVLAVGAALVVAAAGVCGMADSHEAPQLAVGMAVLGAGWSAGVVAGSALLTESVPAPLRQAAQGLSDLLMNAGGALGGLAAGVVVQAWSYPALGLLLGFLALPVLMASVLTTLRPAR</sequence>
<dbReference type="GO" id="GO:0022857">
    <property type="term" value="F:transmembrane transporter activity"/>
    <property type="evidence" value="ECO:0007669"/>
    <property type="project" value="InterPro"/>
</dbReference>
<feature type="transmembrane region" description="Helical" evidence="5">
    <location>
        <begin position="397"/>
        <end position="416"/>
    </location>
</feature>
<organism evidence="7 8">
    <name type="scientific">Kutzneria albida DSM 43870</name>
    <dbReference type="NCBI Taxonomy" id="1449976"/>
    <lineage>
        <taxon>Bacteria</taxon>
        <taxon>Bacillati</taxon>
        <taxon>Actinomycetota</taxon>
        <taxon>Actinomycetes</taxon>
        <taxon>Pseudonocardiales</taxon>
        <taxon>Pseudonocardiaceae</taxon>
        <taxon>Kutzneria</taxon>
    </lineage>
</organism>
<dbReference type="InterPro" id="IPR036259">
    <property type="entry name" value="MFS_trans_sf"/>
</dbReference>
<feature type="transmembrane region" description="Helical" evidence="5">
    <location>
        <begin position="113"/>
        <end position="133"/>
    </location>
</feature>
<feature type="transmembrane region" description="Helical" evidence="5">
    <location>
        <begin position="272"/>
        <end position="293"/>
    </location>
</feature>
<dbReference type="SUPFAM" id="SSF103473">
    <property type="entry name" value="MFS general substrate transporter"/>
    <property type="match status" value="1"/>
</dbReference>
<evidence type="ECO:0000313" key="7">
    <source>
        <dbReference type="EMBL" id="AHI00071.1"/>
    </source>
</evidence>
<evidence type="ECO:0000256" key="1">
    <source>
        <dbReference type="ARBA" id="ARBA00004651"/>
    </source>
</evidence>
<feature type="transmembrane region" description="Helical" evidence="5">
    <location>
        <begin position="20"/>
        <end position="45"/>
    </location>
</feature>
<dbReference type="HOGENOM" id="CLU_047644_0_0_11"/>
<feature type="transmembrane region" description="Helical" evidence="5">
    <location>
        <begin position="331"/>
        <end position="351"/>
    </location>
</feature>
<reference evidence="7 8" key="1">
    <citation type="journal article" date="2014" name="BMC Genomics">
        <title>Complete genome sequence of producer of the glycopeptide antibiotic Aculeximycin Kutzneria albida DSM 43870T, a representative of minor genus of Pseudonocardiaceae.</title>
        <authorList>
            <person name="Rebets Y."/>
            <person name="Tokovenko B."/>
            <person name="Lushchyk I."/>
            <person name="Ruckert C."/>
            <person name="Zaburannyi N."/>
            <person name="Bechthold A."/>
            <person name="Kalinowski J."/>
            <person name="Luzhetskyy A."/>
        </authorList>
    </citation>
    <scope>NUCLEOTIDE SEQUENCE [LARGE SCALE GENOMIC DNA]</scope>
    <source>
        <strain evidence="7">DSM 43870</strain>
    </source>
</reference>
<keyword evidence="4 5" id="KW-0472">Membrane</keyword>
<feature type="transmembrane region" description="Helical" evidence="5">
    <location>
        <begin position="177"/>
        <end position="196"/>
    </location>
</feature>
<keyword evidence="3 5" id="KW-1133">Transmembrane helix</keyword>
<accession>W5WH43</accession>
<protein>
    <recommendedName>
        <fullName evidence="6">Major facilitator superfamily (MFS) profile domain-containing protein</fullName>
    </recommendedName>
</protein>
<feature type="transmembrane region" description="Helical" evidence="5">
    <location>
        <begin position="87"/>
        <end position="107"/>
    </location>
</feature>
<dbReference type="PANTHER" id="PTHR23534:SF1">
    <property type="entry name" value="MAJOR FACILITATOR SUPERFAMILY PROTEIN"/>
    <property type="match status" value="1"/>
</dbReference>
<feature type="transmembrane region" description="Helical" evidence="5">
    <location>
        <begin position="57"/>
        <end position="75"/>
    </location>
</feature>
<evidence type="ECO:0000256" key="3">
    <source>
        <dbReference type="ARBA" id="ARBA00022989"/>
    </source>
</evidence>
<dbReference type="EMBL" id="CP007155">
    <property type="protein sequence ID" value="AHI00071.1"/>
    <property type="molecule type" value="Genomic_DNA"/>
</dbReference>
<dbReference type="eggNOG" id="COG2814">
    <property type="taxonomic scope" value="Bacteria"/>
</dbReference>
<evidence type="ECO:0000313" key="8">
    <source>
        <dbReference type="Proteomes" id="UP000019225"/>
    </source>
</evidence>
<dbReference type="Gene3D" id="1.20.1250.20">
    <property type="entry name" value="MFS general substrate transporter like domains"/>
    <property type="match status" value="2"/>
</dbReference>
<name>W5WH43_9PSEU</name>
<gene>
    <name evidence="7" type="ORF">KALB_6712</name>
</gene>
<dbReference type="InterPro" id="IPR020846">
    <property type="entry name" value="MFS_dom"/>
</dbReference>
<feature type="transmembrane region" description="Helical" evidence="5">
    <location>
        <begin position="145"/>
        <end position="165"/>
    </location>
</feature>
<dbReference type="PROSITE" id="PS50850">
    <property type="entry name" value="MFS"/>
    <property type="match status" value="1"/>
</dbReference>
<comment type="subcellular location">
    <subcellularLocation>
        <location evidence="1">Cell membrane</location>
        <topology evidence="1">Multi-pass membrane protein</topology>
    </subcellularLocation>
</comment>
<evidence type="ECO:0000259" key="6">
    <source>
        <dbReference type="PROSITE" id="PS50850"/>
    </source>
</evidence>
<keyword evidence="2 5" id="KW-0812">Transmembrane</keyword>
<dbReference type="AlphaFoldDB" id="W5WH43"/>
<feature type="transmembrane region" description="Helical" evidence="5">
    <location>
        <begin position="371"/>
        <end position="391"/>
    </location>
</feature>
<dbReference type="STRING" id="1449976.KALB_6712"/>
<dbReference type="PANTHER" id="PTHR23534">
    <property type="entry name" value="MFS PERMEASE"/>
    <property type="match status" value="1"/>
</dbReference>
<feature type="domain" description="Major facilitator superfamily (MFS) profile" evidence="6">
    <location>
        <begin position="20"/>
        <end position="420"/>
    </location>
</feature>
<evidence type="ECO:0000256" key="4">
    <source>
        <dbReference type="ARBA" id="ARBA00023136"/>
    </source>
</evidence>
<feature type="transmembrane region" description="Helical" evidence="5">
    <location>
        <begin position="242"/>
        <end position="260"/>
    </location>
</feature>
<evidence type="ECO:0000256" key="5">
    <source>
        <dbReference type="SAM" id="Phobius"/>
    </source>
</evidence>
<dbReference type="KEGG" id="kal:KALB_6712"/>
<dbReference type="Pfam" id="PF07690">
    <property type="entry name" value="MFS_1"/>
    <property type="match status" value="1"/>
</dbReference>
<proteinExistence type="predicted"/>
<dbReference type="GO" id="GO:0005886">
    <property type="term" value="C:plasma membrane"/>
    <property type="evidence" value="ECO:0007669"/>
    <property type="project" value="UniProtKB-SubCell"/>
</dbReference>
<dbReference type="InterPro" id="IPR011701">
    <property type="entry name" value="MFS"/>
</dbReference>
<evidence type="ECO:0000256" key="2">
    <source>
        <dbReference type="ARBA" id="ARBA00022692"/>
    </source>
</evidence>